<evidence type="ECO:0000256" key="2">
    <source>
        <dbReference type="ARBA" id="ARBA00001946"/>
    </source>
</evidence>
<dbReference type="GO" id="GO:0046872">
    <property type="term" value="F:metal ion binding"/>
    <property type="evidence" value="ECO:0007669"/>
    <property type="project" value="UniProtKB-KW"/>
</dbReference>
<dbReference type="OrthoDB" id="9772456at2"/>
<dbReference type="Gene3D" id="3.30.540.10">
    <property type="entry name" value="Fructose-1,6-Bisphosphatase, subunit A, domain 1"/>
    <property type="match status" value="1"/>
</dbReference>
<evidence type="ECO:0000313" key="12">
    <source>
        <dbReference type="EMBL" id="TKV57642.1"/>
    </source>
</evidence>
<feature type="binding site" evidence="10">
    <location>
        <position position="105"/>
    </location>
    <ligand>
        <name>Mg(2+)</name>
        <dbReference type="ChEBI" id="CHEBI:18420"/>
        <label>1</label>
        <note>catalytic</note>
    </ligand>
</feature>
<feature type="binding site" evidence="10">
    <location>
        <position position="229"/>
    </location>
    <ligand>
        <name>Mg(2+)</name>
        <dbReference type="ChEBI" id="CHEBI:18420"/>
        <label>1</label>
        <note>catalytic</note>
    </ligand>
</feature>
<keyword evidence="13" id="KW-1185">Reference proteome</keyword>
<comment type="similarity">
    <text evidence="4 11">Belongs to the inositol monophosphatase superfamily.</text>
</comment>
<comment type="catalytic activity">
    <reaction evidence="8">
        <text>L-histidinol phosphate + H2O = L-histidinol + phosphate</text>
        <dbReference type="Rhea" id="RHEA:14465"/>
        <dbReference type="ChEBI" id="CHEBI:15377"/>
        <dbReference type="ChEBI" id="CHEBI:43474"/>
        <dbReference type="ChEBI" id="CHEBI:57699"/>
        <dbReference type="ChEBI" id="CHEBI:57980"/>
        <dbReference type="EC" id="3.1.3.15"/>
    </reaction>
</comment>
<comment type="cofactor">
    <cofactor evidence="2 10 11">
        <name>Mg(2+)</name>
        <dbReference type="ChEBI" id="CHEBI:18420"/>
    </cofactor>
</comment>
<sequence>MTPVTSLPFPGAAASAGTVDPAALLDLALRAASAAGDELIKRYGFIQGLDSKSSATDPVSDADRASEALLVEMITAQRPDDGILGEEGADRESRSGLRWVIDPLDGTVNYIYGIDEWAVSVAIEDLDGPLVGVVRNPVSGRTYSAVRGGGAFRDGKPIRVNDPVPAARALLATGFSYTAERRIKQSAFMARLLPQIRDLRRCGSAALDVCMVADGQVDAFYEEGVNWWDVAAATVICREAGGVDSRVSPAGAAPGYLFAGPGLHKELTNLF</sequence>
<feature type="binding site" evidence="10">
    <location>
        <position position="102"/>
    </location>
    <ligand>
        <name>Mg(2+)</name>
        <dbReference type="ChEBI" id="CHEBI:18420"/>
        <label>1</label>
        <note>catalytic</note>
    </ligand>
</feature>
<protein>
    <recommendedName>
        <fullName evidence="11">Inositol-1-monophosphatase</fullName>
        <ecNumber evidence="11">3.1.3.25</ecNumber>
    </recommendedName>
</protein>
<dbReference type="GO" id="GO:0006020">
    <property type="term" value="P:inositol metabolic process"/>
    <property type="evidence" value="ECO:0007669"/>
    <property type="project" value="TreeGrafter"/>
</dbReference>
<dbReference type="FunFam" id="3.30.540.10:FF:000003">
    <property type="entry name" value="Inositol-1-monophosphatase"/>
    <property type="match status" value="1"/>
</dbReference>
<dbReference type="PROSITE" id="PS00629">
    <property type="entry name" value="IMP_1"/>
    <property type="match status" value="1"/>
</dbReference>
<dbReference type="GO" id="GO:0004401">
    <property type="term" value="F:histidinol-phosphatase activity"/>
    <property type="evidence" value="ECO:0007669"/>
    <property type="project" value="UniProtKB-EC"/>
</dbReference>
<keyword evidence="5 10" id="KW-0479">Metal-binding</keyword>
<organism evidence="12 13">
    <name type="scientific">Nakamurella flava</name>
    <dbReference type="NCBI Taxonomy" id="2576308"/>
    <lineage>
        <taxon>Bacteria</taxon>
        <taxon>Bacillati</taxon>
        <taxon>Actinomycetota</taxon>
        <taxon>Actinomycetes</taxon>
        <taxon>Nakamurellales</taxon>
        <taxon>Nakamurellaceae</taxon>
        <taxon>Nakamurella</taxon>
    </lineage>
</organism>
<dbReference type="Gene3D" id="3.40.190.80">
    <property type="match status" value="1"/>
</dbReference>
<accession>A0A4U6QCG6</accession>
<dbReference type="CDD" id="cd01639">
    <property type="entry name" value="IMPase"/>
    <property type="match status" value="1"/>
</dbReference>
<dbReference type="PANTHER" id="PTHR20854:SF4">
    <property type="entry name" value="INOSITOL-1-MONOPHOSPHATASE-RELATED"/>
    <property type="match status" value="1"/>
</dbReference>
<gene>
    <name evidence="12" type="ORF">FDO65_15930</name>
</gene>
<dbReference type="GO" id="GO:0007165">
    <property type="term" value="P:signal transduction"/>
    <property type="evidence" value="ECO:0007669"/>
    <property type="project" value="TreeGrafter"/>
</dbReference>
<reference evidence="12 13" key="1">
    <citation type="submission" date="2019-05" db="EMBL/GenBank/DDBJ databases">
        <title>Nakamurella sp. N5BH11, whole genome shotgun sequence.</title>
        <authorList>
            <person name="Tuo L."/>
        </authorList>
    </citation>
    <scope>NUCLEOTIDE SEQUENCE [LARGE SCALE GENOMIC DNA]</scope>
    <source>
        <strain evidence="12 13">N5BH11</strain>
    </source>
</reference>
<evidence type="ECO:0000256" key="6">
    <source>
        <dbReference type="ARBA" id="ARBA00022801"/>
    </source>
</evidence>
<dbReference type="InterPro" id="IPR020550">
    <property type="entry name" value="Inositol_monophosphatase_CS"/>
</dbReference>
<dbReference type="EMBL" id="SZZH01000004">
    <property type="protein sequence ID" value="TKV57642.1"/>
    <property type="molecule type" value="Genomic_DNA"/>
</dbReference>
<dbReference type="SUPFAM" id="SSF56655">
    <property type="entry name" value="Carbohydrate phosphatase"/>
    <property type="match status" value="1"/>
</dbReference>
<dbReference type="GO" id="GO:0008934">
    <property type="term" value="F:inositol monophosphate 1-phosphatase activity"/>
    <property type="evidence" value="ECO:0007669"/>
    <property type="project" value="InterPro"/>
</dbReference>
<evidence type="ECO:0000313" key="13">
    <source>
        <dbReference type="Proteomes" id="UP000306985"/>
    </source>
</evidence>
<comment type="pathway">
    <text evidence="3">Amino-acid biosynthesis; L-histidine biosynthesis; L-histidine from 5-phospho-alpha-D-ribose 1-diphosphate: step 8/9.</text>
</comment>
<dbReference type="InterPro" id="IPR033942">
    <property type="entry name" value="IMPase"/>
</dbReference>
<feature type="binding site" evidence="10">
    <location>
        <position position="86"/>
    </location>
    <ligand>
        <name>Mg(2+)</name>
        <dbReference type="ChEBI" id="CHEBI:18420"/>
        <label>1</label>
        <note>catalytic</note>
    </ligand>
</feature>
<dbReference type="GO" id="GO:0046854">
    <property type="term" value="P:phosphatidylinositol phosphate biosynthetic process"/>
    <property type="evidence" value="ECO:0007669"/>
    <property type="project" value="InterPro"/>
</dbReference>
<evidence type="ECO:0000256" key="4">
    <source>
        <dbReference type="ARBA" id="ARBA00009759"/>
    </source>
</evidence>
<evidence type="ECO:0000256" key="9">
    <source>
        <dbReference type="ARBA" id="ARBA00053547"/>
    </source>
</evidence>
<comment type="function">
    <text evidence="9">Catalyzes the dephosphorylation of histidinol-phosphate to histidinol, the direct precursor of histidine.</text>
</comment>
<evidence type="ECO:0000256" key="3">
    <source>
        <dbReference type="ARBA" id="ARBA00004970"/>
    </source>
</evidence>
<dbReference type="PANTHER" id="PTHR20854">
    <property type="entry name" value="INOSITOL MONOPHOSPHATASE"/>
    <property type="match status" value="1"/>
</dbReference>
<evidence type="ECO:0000256" key="8">
    <source>
        <dbReference type="ARBA" id="ARBA00049158"/>
    </source>
</evidence>
<comment type="catalytic activity">
    <reaction evidence="1 11">
        <text>a myo-inositol phosphate + H2O = myo-inositol + phosphate</text>
        <dbReference type="Rhea" id="RHEA:24056"/>
        <dbReference type="ChEBI" id="CHEBI:15377"/>
        <dbReference type="ChEBI" id="CHEBI:17268"/>
        <dbReference type="ChEBI" id="CHEBI:43474"/>
        <dbReference type="ChEBI" id="CHEBI:84139"/>
        <dbReference type="EC" id="3.1.3.25"/>
    </reaction>
</comment>
<evidence type="ECO:0000256" key="1">
    <source>
        <dbReference type="ARBA" id="ARBA00001033"/>
    </source>
</evidence>
<keyword evidence="6 11" id="KW-0378">Hydrolase</keyword>
<evidence type="ECO:0000256" key="5">
    <source>
        <dbReference type="ARBA" id="ARBA00022723"/>
    </source>
</evidence>
<keyword evidence="7 10" id="KW-0460">Magnesium</keyword>
<comment type="caution">
    <text evidence="12">The sequence shown here is derived from an EMBL/GenBank/DDBJ whole genome shotgun (WGS) entry which is preliminary data.</text>
</comment>
<dbReference type="PROSITE" id="PS00630">
    <property type="entry name" value="IMP_2"/>
    <property type="match status" value="1"/>
</dbReference>
<name>A0A4U6QCG6_9ACTN</name>
<dbReference type="AlphaFoldDB" id="A0A4U6QCG6"/>
<dbReference type="EC" id="3.1.3.25" evidence="11"/>
<dbReference type="PRINTS" id="PR00377">
    <property type="entry name" value="IMPHPHTASES"/>
</dbReference>
<evidence type="ECO:0000256" key="11">
    <source>
        <dbReference type="RuleBase" id="RU364068"/>
    </source>
</evidence>
<evidence type="ECO:0000256" key="7">
    <source>
        <dbReference type="ARBA" id="ARBA00022842"/>
    </source>
</evidence>
<dbReference type="InterPro" id="IPR000760">
    <property type="entry name" value="Inositol_monophosphatase-like"/>
</dbReference>
<dbReference type="InterPro" id="IPR020583">
    <property type="entry name" value="Inositol_monoP_metal-BS"/>
</dbReference>
<feature type="binding site" evidence="10">
    <location>
        <position position="104"/>
    </location>
    <ligand>
        <name>Mg(2+)</name>
        <dbReference type="ChEBI" id="CHEBI:18420"/>
        <label>1</label>
        <note>catalytic</note>
    </ligand>
</feature>
<evidence type="ECO:0000256" key="10">
    <source>
        <dbReference type="PIRSR" id="PIRSR600760-2"/>
    </source>
</evidence>
<dbReference type="Pfam" id="PF00459">
    <property type="entry name" value="Inositol_P"/>
    <property type="match status" value="1"/>
</dbReference>
<proteinExistence type="inferred from homology"/>
<dbReference type="Proteomes" id="UP000306985">
    <property type="component" value="Unassembled WGS sequence"/>
</dbReference>